<dbReference type="Proteomes" id="UP000054350">
    <property type="component" value="Unassembled WGS sequence"/>
</dbReference>
<reference evidence="2 3" key="1">
    <citation type="submission" date="2009-11" db="EMBL/GenBank/DDBJ databases">
        <title>Annotation of Allomyces macrogynus ATCC 38327.</title>
        <authorList>
            <consortium name="The Broad Institute Genome Sequencing Platform"/>
            <person name="Russ C."/>
            <person name="Cuomo C."/>
            <person name="Burger G."/>
            <person name="Gray M.W."/>
            <person name="Holland P.W.H."/>
            <person name="King N."/>
            <person name="Lang F.B.F."/>
            <person name="Roger A.J."/>
            <person name="Ruiz-Trillo I."/>
            <person name="Young S.K."/>
            <person name="Zeng Q."/>
            <person name="Gargeya S."/>
            <person name="Fitzgerald M."/>
            <person name="Haas B."/>
            <person name="Abouelleil A."/>
            <person name="Alvarado L."/>
            <person name="Arachchi H.M."/>
            <person name="Berlin A."/>
            <person name="Chapman S.B."/>
            <person name="Gearin G."/>
            <person name="Goldberg J."/>
            <person name="Griggs A."/>
            <person name="Gujja S."/>
            <person name="Hansen M."/>
            <person name="Heiman D."/>
            <person name="Howarth C."/>
            <person name="Larimer J."/>
            <person name="Lui A."/>
            <person name="MacDonald P.J.P."/>
            <person name="McCowen C."/>
            <person name="Montmayeur A."/>
            <person name="Murphy C."/>
            <person name="Neiman D."/>
            <person name="Pearson M."/>
            <person name="Priest M."/>
            <person name="Roberts A."/>
            <person name="Saif S."/>
            <person name="Shea T."/>
            <person name="Sisk P."/>
            <person name="Stolte C."/>
            <person name="Sykes S."/>
            <person name="Wortman J."/>
            <person name="Nusbaum C."/>
            <person name="Birren B."/>
        </authorList>
    </citation>
    <scope>NUCLEOTIDE SEQUENCE [LARGE SCALE GENOMIC DNA]</scope>
    <source>
        <strain evidence="2 3">ATCC 38327</strain>
    </source>
</reference>
<organism evidence="2 3">
    <name type="scientific">Allomyces macrogynus (strain ATCC 38327)</name>
    <name type="common">Allomyces javanicus var. macrogynus</name>
    <dbReference type="NCBI Taxonomy" id="578462"/>
    <lineage>
        <taxon>Eukaryota</taxon>
        <taxon>Fungi</taxon>
        <taxon>Fungi incertae sedis</taxon>
        <taxon>Blastocladiomycota</taxon>
        <taxon>Blastocladiomycetes</taxon>
        <taxon>Blastocladiales</taxon>
        <taxon>Blastocladiaceae</taxon>
        <taxon>Allomyces</taxon>
    </lineage>
</organism>
<evidence type="ECO:0000256" key="1">
    <source>
        <dbReference type="SAM" id="MobiDB-lite"/>
    </source>
</evidence>
<dbReference type="AlphaFoldDB" id="A0A0L0S4R9"/>
<reference evidence="3" key="2">
    <citation type="submission" date="2009-11" db="EMBL/GenBank/DDBJ databases">
        <title>The Genome Sequence of Allomyces macrogynus strain ATCC 38327.</title>
        <authorList>
            <consortium name="The Broad Institute Genome Sequencing Platform"/>
            <person name="Russ C."/>
            <person name="Cuomo C."/>
            <person name="Shea T."/>
            <person name="Young S.K."/>
            <person name="Zeng Q."/>
            <person name="Koehrsen M."/>
            <person name="Haas B."/>
            <person name="Borodovsky M."/>
            <person name="Guigo R."/>
            <person name="Alvarado L."/>
            <person name="Berlin A."/>
            <person name="Borenstein D."/>
            <person name="Chen Z."/>
            <person name="Engels R."/>
            <person name="Freedman E."/>
            <person name="Gellesch M."/>
            <person name="Goldberg J."/>
            <person name="Griggs A."/>
            <person name="Gujja S."/>
            <person name="Heiman D."/>
            <person name="Hepburn T."/>
            <person name="Howarth C."/>
            <person name="Jen D."/>
            <person name="Larson L."/>
            <person name="Lewis B."/>
            <person name="Mehta T."/>
            <person name="Park D."/>
            <person name="Pearson M."/>
            <person name="Roberts A."/>
            <person name="Saif S."/>
            <person name="Shenoy N."/>
            <person name="Sisk P."/>
            <person name="Stolte C."/>
            <person name="Sykes S."/>
            <person name="Walk T."/>
            <person name="White J."/>
            <person name="Yandava C."/>
            <person name="Burger G."/>
            <person name="Gray M.W."/>
            <person name="Holland P.W.H."/>
            <person name="King N."/>
            <person name="Lang F.B.F."/>
            <person name="Roger A.J."/>
            <person name="Ruiz-Trillo I."/>
            <person name="Lander E."/>
            <person name="Nusbaum C."/>
        </authorList>
    </citation>
    <scope>NUCLEOTIDE SEQUENCE [LARGE SCALE GENOMIC DNA]</scope>
    <source>
        <strain evidence="3">ATCC 38327</strain>
    </source>
</reference>
<accession>A0A0L0S4R9</accession>
<evidence type="ECO:0000313" key="2">
    <source>
        <dbReference type="EMBL" id="KNE57513.1"/>
    </source>
</evidence>
<name>A0A0L0S4R9_ALLM3</name>
<feature type="region of interest" description="Disordered" evidence="1">
    <location>
        <begin position="52"/>
        <end position="74"/>
    </location>
</feature>
<protein>
    <submittedName>
        <fullName evidence="2">Uncharacterized protein</fullName>
    </submittedName>
</protein>
<dbReference type="VEuPathDB" id="FungiDB:AMAG_18060"/>
<evidence type="ECO:0000313" key="3">
    <source>
        <dbReference type="Proteomes" id="UP000054350"/>
    </source>
</evidence>
<proteinExistence type="predicted"/>
<sequence length="100" mass="11345">MGCKREEGRGADAYHKEYRHDNLEQQHQHDRLEPAALLVAPHPRRTHLAHFQDVPHHGPDQHNQNDAIHDDERGLPGGIQCPLVLDLAHADREQILVPSA</sequence>
<gene>
    <name evidence="2" type="ORF">AMAG_18060</name>
</gene>
<keyword evidence="3" id="KW-1185">Reference proteome</keyword>
<dbReference type="EMBL" id="GG745331">
    <property type="protein sequence ID" value="KNE57513.1"/>
    <property type="molecule type" value="Genomic_DNA"/>
</dbReference>